<proteinExistence type="predicted"/>
<reference evidence="2 3" key="1">
    <citation type="submission" date="2023-08" db="EMBL/GenBank/DDBJ databases">
        <title>New molecular markers tilS and rpoB for phylogenetic and monitoring studies of the genus Thiothrix biodiversity.</title>
        <authorList>
            <person name="Ravin N.V."/>
            <person name="Smolyakov D."/>
            <person name="Markov N.D."/>
            <person name="Beletsky A.V."/>
            <person name="Mardanov A.V."/>
            <person name="Rudenko T.S."/>
            <person name="Grabovich M.Y."/>
        </authorList>
    </citation>
    <scope>NUCLEOTIDE SEQUENCE [LARGE SCALE GENOMIC DNA]</scope>
    <source>
        <strain evidence="2 3">MK1</strain>
    </source>
</reference>
<dbReference type="PANTHER" id="PTHR46564">
    <property type="entry name" value="TRANSPOSASE"/>
    <property type="match status" value="1"/>
</dbReference>
<dbReference type="SUPFAM" id="SSF53098">
    <property type="entry name" value="Ribonuclease H-like"/>
    <property type="match status" value="1"/>
</dbReference>
<dbReference type="Proteomes" id="UP001236657">
    <property type="component" value="Chromosome"/>
</dbReference>
<dbReference type="InterPro" id="IPR012337">
    <property type="entry name" value="RNaseH-like_sf"/>
</dbReference>
<dbReference type="InterPro" id="IPR038717">
    <property type="entry name" value="Tc1-like_DDE_dom"/>
</dbReference>
<sequence length="194" mass="22082">MAGAIKKAIRYQQAKPLERWVYQWLLAHLEEQHGLDHILYADEAGFSSTERYAWGWSKRGKTCEMPRPGGHGQKCNWISAILASDRSWQMPWVVNGTINRAVVEQWLAALGQALPQNAADPKPYVLIWDNASFHLGGELLAIAKLYRIRIVQLPAYSPDFNPIEQCWATLKHYVRLALGKGRTLDEAIDEVFRA</sequence>
<dbReference type="Pfam" id="PF13358">
    <property type="entry name" value="DDE_3"/>
    <property type="match status" value="1"/>
</dbReference>
<feature type="domain" description="Tc1-like transposase DDE" evidence="1">
    <location>
        <begin position="38"/>
        <end position="175"/>
    </location>
</feature>
<protein>
    <submittedName>
        <fullName evidence="2">Transposase</fullName>
    </submittedName>
</protein>
<organism evidence="2 3">
    <name type="scientific">Thiothrix lacustris</name>
    <dbReference type="NCBI Taxonomy" id="525917"/>
    <lineage>
        <taxon>Bacteria</taxon>
        <taxon>Pseudomonadati</taxon>
        <taxon>Pseudomonadota</taxon>
        <taxon>Gammaproteobacteria</taxon>
        <taxon>Thiotrichales</taxon>
        <taxon>Thiotrichaceae</taxon>
        <taxon>Thiothrix</taxon>
    </lineage>
</organism>
<name>A0ABY9MM21_9GAMM</name>
<gene>
    <name evidence="2" type="ORF">RCF98_12135</name>
</gene>
<dbReference type="EMBL" id="CP133218">
    <property type="protein sequence ID" value="WML89719.1"/>
    <property type="molecule type" value="Genomic_DNA"/>
</dbReference>
<accession>A0ABY9MM21</accession>
<evidence type="ECO:0000313" key="2">
    <source>
        <dbReference type="EMBL" id="WML89719.1"/>
    </source>
</evidence>
<dbReference type="PANTHER" id="PTHR46564:SF1">
    <property type="entry name" value="TRANSPOSASE"/>
    <property type="match status" value="1"/>
</dbReference>
<evidence type="ECO:0000313" key="3">
    <source>
        <dbReference type="Proteomes" id="UP001236657"/>
    </source>
</evidence>
<dbReference type="Gene3D" id="3.30.420.10">
    <property type="entry name" value="Ribonuclease H-like superfamily/Ribonuclease H"/>
    <property type="match status" value="1"/>
</dbReference>
<dbReference type="RefSeq" id="WP_308894010.1">
    <property type="nucleotide sequence ID" value="NZ_CP133218.1"/>
</dbReference>
<keyword evidence="3" id="KW-1185">Reference proteome</keyword>
<evidence type="ECO:0000259" key="1">
    <source>
        <dbReference type="Pfam" id="PF13358"/>
    </source>
</evidence>
<dbReference type="InterPro" id="IPR036397">
    <property type="entry name" value="RNaseH_sf"/>
</dbReference>